<evidence type="ECO:0000313" key="4">
    <source>
        <dbReference type="RefSeq" id="XP_026191473.1"/>
    </source>
</evidence>
<reference evidence="4" key="1">
    <citation type="submission" date="2025-08" db="UniProtKB">
        <authorList>
            <consortium name="RefSeq"/>
        </authorList>
    </citation>
    <scope>IDENTIFICATION</scope>
</reference>
<proteinExistence type="predicted"/>
<feature type="compositionally biased region" description="Low complexity" evidence="2">
    <location>
        <begin position="485"/>
        <end position="494"/>
    </location>
</feature>
<protein>
    <submittedName>
        <fullName evidence="4">Uncharacterized protein LOC34619194</fullName>
    </submittedName>
</protein>
<dbReference type="Proteomes" id="UP000515125">
    <property type="component" value="Unplaced"/>
</dbReference>
<name>A0A6P6RUF6_9EIME</name>
<dbReference type="RefSeq" id="XP_026191473.1">
    <property type="nucleotide sequence ID" value="XM_026335688.1"/>
</dbReference>
<keyword evidence="3" id="KW-1185">Reference proteome</keyword>
<dbReference type="OrthoDB" id="354292at2759"/>
<evidence type="ECO:0000313" key="3">
    <source>
        <dbReference type="Proteomes" id="UP000515125"/>
    </source>
</evidence>
<evidence type="ECO:0000256" key="2">
    <source>
        <dbReference type="SAM" id="MobiDB-lite"/>
    </source>
</evidence>
<dbReference type="GeneID" id="34619194"/>
<gene>
    <name evidence="4" type="primary">LOC34619194</name>
</gene>
<feature type="coiled-coil region" evidence="1">
    <location>
        <begin position="241"/>
        <end position="268"/>
    </location>
</feature>
<evidence type="ECO:0000256" key="1">
    <source>
        <dbReference type="SAM" id="Coils"/>
    </source>
</evidence>
<dbReference type="AlphaFoldDB" id="A0A6P6RUF6"/>
<sequence length="986" mass="106325">MPAAGVATPATPAAAKSALHLSAAGEGRILPQSVSAVIREALAAFSAATGKADAGGSMRLVYRYDLSAPAFRTLFRSAVPATPTAAGAAAGAATVWHRQQQTYDSLGSPFYVLLLQAIYAAAEGGPSAAAGSDTLSAKSDSLETAAAEVAAMWQLQVAKDLRTLRWSAEALQAAGEVCWKSLPTPGGDVVAPPSCMQQEELEAAAVALLCNAAEAVSLLAALQLKLSVRDAVPTLLLVLERVCLSRELSQVQAQHKQQQEEVLQAAQSAAFSVALPSLAASPLSGAADATAATAAEAAIRCLHALGRCHLFSEELLRVVSAHHLAAAAPDAFALYLFECGRMGLRCKRYIDACIEKATKTADAMSPPSLLLACAGLYRFCTDWRMFYRRATPRLLKLLDTMDYYQLRLMLRVAKHLNPSFKDSELTLLSRGAARLLCAQVPSLAPQQLCCIASFVEQRCSDTPEEYSTLTQSLVAALEATASPASARPLSSSNPQESSASVGKGGTDSLDPLALVHPLHDLVDVVDCIASYGSQSSLVPRIESVLASRYTEIEYSVNFTLWLVCLDAFSRVRGFYPRQLLQHISASLCNPLDVCSTGRSGSSSSKPLEAPSLLDSLSVLQRLKFMQALTRLSFFPLSIVQMWCISTKGEASLFRSLRDTVTCVFPLALMVYIHPKLFSRAFGYVESRYNGRRQRPVLLATDAHLEPFYLSHLCWAFIVAEMHSRPFFLSLLDRSLELLPLPEGVLCSAHTSDSFAKETSERDFQGALPCGLGDFAAAGAEAENPAVRAAGASAAAEKLAGGHELRLTPLDRIAYRNHCEPVALLQQVCQLLQLEAPQLAAAARQQDALKAYAGAVVRWKADRRGDIRQFCEEVRETASKASLEWREALEGTPPSPVPAFGHQWPFSEVSLWVKETPLVLMAEDEGLRLTAKAEGKQRNYNTGHKYLLLRAFRALGISKVATMDSEEWCAAQSLEQRVALLQKKLLS</sequence>
<feature type="region of interest" description="Disordered" evidence="2">
    <location>
        <begin position="485"/>
        <end position="504"/>
    </location>
</feature>
<organism evidence="3 4">
    <name type="scientific">Cyclospora cayetanensis</name>
    <dbReference type="NCBI Taxonomy" id="88456"/>
    <lineage>
        <taxon>Eukaryota</taxon>
        <taxon>Sar</taxon>
        <taxon>Alveolata</taxon>
        <taxon>Apicomplexa</taxon>
        <taxon>Conoidasida</taxon>
        <taxon>Coccidia</taxon>
        <taxon>Eucoccidiorida</taxon>
        <taxon>Eimeriorina</taxon>
        <taxon>Eimeriidae</taxon>
        <taxon>Cyclospora</taxon>
    </lineage>
</organism>
<keyword evidence="1" id="KW-0175">Coiled coil</keyword>
<accession>A0A6P6RUF6</accession>